<gene>
    <name evidence="4" type="ORF">A2527_03640</name>
</gene>
<dbReference type="InterPro" id="IPR019734">
    <property type="entry name" value="TPR_rpt"/>
</dbReference>
<proteinExistence type="predicted"/>
<keyword evidence="2 3" id="KW-0802">TPR repeat</keyword>
<dbReference type="AlphaFoldDB" id="A0A1F6GEX5"/>
<feature type="repeat" description="TPR" evidence="3">
    <location>
        <begin position="104"/>
        <end position="137"/>
    </location>
</feature>
<evidence type="ECO:0000256" key="2">
    <source>
        <dbReference type="ARBA" id="ARBA00022803"/>
    </source>
</evidence>
<protein>
    <submittedName>
        <fullName evidence="4">Uncharacterized protein</fullName>
    </submittedName>
</protein>
<sequence>MSDSFPIPTSEILSVPVTLRQAYPGLGIDAERRLRAELAGRFEDRAKLETKLSEAARLMADLDQAPWASGLASEARQAASQFHWEKALNLYLAHLALLPPPAEAQTSFEAAMVQQFLGHYKEAESLFRRAIRLVPREGRFLAGLALLEVEQGRFTQATHSCLAVLDLLVKGQTDYLAAQIYNALGLCRHSLYKPQEALNCYQLALKLERAGFEENPVLLAQLYGNIGAAWRELGELEKAIEHNLKTLALFEEALGEEHIWVAFTYNNLGSAFAAKGEHLKALDFFKKSLPIKEKGLGPAHISTAQTHTNLATLFNQIGHFPKALEQFEKALAIYLQRKGPAHTTVGMTRFNLANTYRRMGDKGAGVQEAKKALQIFETNLPAKHEYCLKSAQLLRVLSK</sequence>
<organism evidence="4 5">
    <name type="scientific">Candidatus Lambdaproteobacteria bacterium RIFOXYD2_FULL_50_16</name>
    <dbReference type="NCBI Taxonomy" id="1817772"/>
    <lineage>
        <taxon>Bacteria</taxon>
        <taxon>Pseudomonadati</taxon>
        <taxon>Pseudomonadota</taxon>
        <taxon>Candidatus Lambdaproteobacteria</taxon>
    </lineage>
</organism>
<keyword evidence="1" id="KW-0677">Repeat</keyword>
<evidence type="ECO:0000256" key="3">
    <source>
        <dbReference type="PROSITE-ProRule" id="PRU00339"/>
    </source>
</evidence>
<feature type="repeat" description="TPR" evidence="3">
    <location>
        <begin position="304"/>
        <end position="337"/>
    </location>
</feature>
<dbReference type="PROSITE" id="PS50005">
    <property type="entry name" value="TPR"/>
    <property type="match status" value="4"/>
</dbReference>
<dbReference type="Gene3D" id="1.25.40.10">
    <property type="entry name" value="Tetratricopeptide repeat domain"/>
    <property type="match status" value="2"/>
</dbReference>
<reference evidence="4 5" key="1">
    <citation type="journal article" date="2016" name="Nat. Commun.">
        <title>Thousands of microbial genomes shed light on interconnected biogeochemical processes in an aquifer system.</title>
        <authorList>
            <person name="Anantharaman K."/>
            <person name="Brown C.T."/>
            <person name="Hug L.A."/>
            <person name="Sharon I."/>
            <person name="Castelle C.J."/>
            <person name="Probst A.J."/>
            <person name="Thomas B.C."/>
            <person name="Singh A."/>
            <person name="Wilkins M.J."/>
            <person name="Karaoz U."/>
            <person name="Brodie E.L."/>
            <person name="Williams K.H."/>
            <person name="Hubbard S.S."/>
            <person name="Banfield J.F."/>
        </authorList>
    </citation>
    <scope>NUCLEOTIDE SEQUENCE [LARGE SCALE GENOMIC DNA]</scope>
</reference>
<dbReference type="SUPFAM" id="SSF48452">
    <property type="entry name" value="TPR-like"/>
    <property type="match status" value="2"/>
</dbReference>
<evidence type="ECO:0000256" key="1">
    <source>
        <dbReference type="ARBA" id="ARBA00022737"/>
    </source>
</evidence>
<comment type="caution">
    <text evidence="4">The sequence shown here is derived from an EMBL/GenBank/DDBJ whole genome shotgun (WGS) entry which is preliminary data.</text>
</comment>
<dbReference type="InterPro" id="IPR011990">
    <property type="entry name" value="TPR-like_helical_dom_sf"/>
</dbReference>
<dbReference type="SMART" id="SM00028">
    <property type="entry name" value="TPR"/>
    <property type="match status" value="8"/>
</dbReference>
<name>A0A1F6GEX5_9PROT</name>
<dbReference type="PANTHER" id="PTHR45641">
    <property type="entry name" value="TETRATRICOPEPTIDE REPEAT PROTEIN (AFU_ORTHOLOGUE AFUA_6G03870)"/>
    <property type="match status" value="1"/>
</dbReference>
<dbReference type="Proteomes" id="UP000178449">
    <property type="component" value="Unassembled WGS sequence"/>
</dbReference>
<dbReference type="PANTHER" id="PTHR45641:SF19">
    <property type="entry name" value="NEPHROCYSTIN-3"/>
    <property type="match status" value="1"/>
</dbReference>
<dbReference type="Pfam" id="PF13424">
    <property type="entry name" value="TPR_12"/>
    <property type="match status" value="2"/>
</dbReference>
<accession>A0A1F6GEX5</accession>
<feature type="repeat" description="TPR" evidence="3">
    <location>
        <begin position="262"/>
        <end position="295"/>
    </location>
</feature>
<dbReference type="EMBL" id="MFNE01000010">
    <property type="protein sequence ID" value="OGG96660.1"/>
    <property type="molecule type" value="Genomic_DNA"/>
</dbReference>
<evidence type="ECO:0000313" key="4">
    <source>
        <dbReference type="EMBL" id="OGG96660.1"/>
    </source>
</evidence>
<evidence type="ECO:0000313" key="5">
    <source>
        <dbReference type="Proteomes" id="UP000178449"/>
    </source>
</evidence>
<feature type="repeat" description="TPR" evidence="3">
    <location>
        <begin position="220"/>
        <end position="253"/>
    </location>
</feature>
<dbReference type="Pfam" id="PF13181">
    <property type="entry name" value="TPR_8"/>
    <property type="match status" value="2"/>
</dbReference>
<dbReference type="STRING" id="1817772.A2527_03640"/>